<dbReference type="RefSeq" id="WP_171224749.1">
    <property type="nucleotide sequence ID" value="NZ_CP053085.1"/>
</dbReference>
<name>A0A6M4IL00_9BACT</name>
<dbReference type="InterPro" id="IPR019734">
    <property type="entry name" value="TPR_rpt"/>
</dbReference>
<dbReference type="SMART" id="SM00028">
    <property type="entry name" value="TPR"/>
    <property type="match status" value="12"/>
</dbReference>
<dbReference type="Gene3D" id="1.25.40.10">
    <property type="entry name" value="Tetratricopeptide repeat domain"/>
    <property type="match status" value="4"/>
</dbReference>
<dbReference type="SUPFAM" id="SSF48452">
    <property type="entry name" value="TPR-like"/>
    <property type="match status" value="3"/>
</dbReference>
<feature type="repeat" description="TPR" evidence="3">
    <location>
        <begin position="266"/>
        <end position="299"/>
    </location>
</feature>
<dbReference type="PROSITE" id="PS50005">
    <property type="entry name" value="TPR"/>
    <property type="match status" value="6"/>
</dbReference>
<dbReference type="InterPro" id="IPR011990">
    <property type="entry name" value="TPR-like_helical_dom_sf"/>
</dbReference>
<feature type="repeat" description="TPR" evidence="3">
    <location>
        <begin position="435"/>
        <end position="468"/>
    </location>
</feature>
<dbReference type="InterPro" id="IPR050498">
    <property type="entry name" value="Ycf3"/>
</dbReference>
<dbReference type="AlphaFoldDB" id="A0A6M4IL00"/>
<dbReference type="EMBL" id="CP053085">
    <property type="protein sequence ID" value="QJR35320.1"/>
    <property type="molecule type" value="Genomic_DNA"/>
</dbReference>
<sequence length="897" mass="97629">MTSVMSAGRDVELLRTLIERVDQHDPGAFNNLGVLYHSRGLHAEAVDAFLRALAIDPRMRTAARNLEIAAATPGACDARMAALDARVAADPDDRAAALERARLSRLIGRNDTAIRQLETLIAEDPDDAAALFERGLIEQRAGDLRRAQRWFERAVNLSDTDTDARLHLAEVLYQRGQNEQALECLDLLLARHADSADAHLLRGFVLGDMGRHDAAIASARIAAQLNPTLSTAQIDLSLESGGLAGTPIAIDPSTASGMMSVEPEGALARYGLGLAFRQRGYFEEARREFERSLAGGEDARMAEHALGELDLIAGRFDDARARYESLLALQEQPRWWNEHGVAMHQSGDVEGAADSYRRALRIDPRHALAYNNLGVALDDLGDHSAARESFVRASELDPTLIVARLNLSRWLAAQRDPLAALTLLRELVAFHPRDAESWKGMGTVLQALDRIEEARDAFLTAIECRPSHAEARFGLARVLERLGDSDGAARETQQALRYSPIRRESRLSVAIDLQRECPDAVGALELLAVQGGSPLRGIVLPTDDLAALLPEQAPAATVASDTAQSGLDAGARAVAMAVADAARTCDDADAFASRAVHGEALERYTRARVLVDMASVAEMEPTAQLVWQRATLGEARSLCLLGRGVEALPQLKRAGALWPHHPEVLALFAFAAASDAARDPASAELARTAMLRLLRQDVTSAALLHFAGDAAMKMHDEALALGFYRRALAHDPARPTARVAIARMLRERGDLLAARLELVAALSAVPNWRDAVLELARVHRDARRHADARWILVDVLKRWPTDVEALQLLIEVLVGEERAGDARIVVDRVLRHDPDNTGARWFDGVLLAQQSRTRDALARWARLAQCTEVDGFVERARHAVSHAVYGSGAPSDPARVA</sequence>
<evidence type="ECO:0000256" key="3">
    <source>
        <dbReference type="PROSITE-ProRule" id="PRU00339"/>
    </source>
</evidence>
<proteinExistence type="predicted"/>
<feature type="repeat" description="TPR" evidence="3">
    <location>
        <begin position="367"/>
        <end position="400"/>
    </location>
</feature>
<keyword evidence="1" id="KW-0677">Repeat</keyword>
<evidence type="ECO:0000313" key="4">
    <source>
        <dbReference type="EMBL" id="QJR35320.1"/>
    </source>
</evidence>
<dbReference type="PANTHER" id="PTHR44858:SF1">
    <property type="entry name" value="UDP-N-ACETYLGLUCOSAMINE--PEPTIDE N-ACETYLGLUCOSAMINYLTRANSFERASE SPINDLY-RELATED"/>
    <property type="match status" value="1"/>
</dbReference>
<keyword evidence="5" id="KW-1185">Reference proteome</keyword>
<protein>
    <submittedName>
        <fullName evidence="4">Tetratricopeptide repeat protein</fullName>
    </submittedName>
</protein>
<evidence type="ECO:0000313" key="5">
    <source>
        <dbReference type="Proteomes" id="UP000500938"/>
    </source>
</evidence>
<evidence type="ECO:0000256" key="1">
    <source>
        <dbReference type="ARBA" id="ARBA00022737"/>
    </source>
</evidence>
<feature type="repeat" description="TPR" evidence="3">
    <location>
        <begin position="26"/>
        <end position="59"/>
    </location>
</feature>
<dbReference type="Proteomes" id="UP000500938">
    <property type="component" value="Chromosome"/>
</dbReference>
<gene>
    <name evidence="4" type="ORF">HKW67_07280</name>
</gene>
<dbReference type="Pfam" id="PF13414">
    <property type="entry name" value="TPR_11"/>
    <property type="match status" value="1"/>
</dbReference>
<dbReference type="KEGG" id="ggr:HKW67_07280"/>
<feature type="repeat" description="TPR" evidence="3">
    <location>
        <begin position="128"/>
        <end position="161"/>
    </location>
</feature>
<evidence type="ECO:0000256" key="2">
    <source>
        <dbReference type="ARBA" id="ARBA00022803"/>
    </source>
</evidence>
<dbReference type="Pfam" id="PF14559">
    <property type="entry name" value="TPR_19"/>
    <property type="match status" value="1"/>
</dbReference>
<dbReference type="Pfam" id="PF13432">
    <property type="entry name" value="TPR_16"/>
    <property type="match status" value="4"/>
</dbReference>
<dbReference type="PANTHER" id="PTHR44858">
    <property type="entry name" value="TETRATRICOPEPTIDE REPEAT PROTEIN 6"/>
    <property type="match status" value="1"/>
</dbReference>
<organism evidence="4 5">
    <name type="scientific">Gemmatimonas groenlandica</name>
    <dbReference type="NCBI Taxonomy" id="2732249"/>
    <lineage>
        <taxon>Bacteria</taxon>
        <taxon>Pseudomonadati</taxon>
        <taxon>Gemmatimonadota</taxon>
        <taxon>Gemmatimonadia</taxon>
        <taxon>Gemmatimonadales</taxon>
        <taxon>Gemmatimonadaceae</taxon>
        <taxon>Gemmatimonas</taxon>
    </lineage>
</organism>
<feature type="repeat" description="TPR" evidence="3">
    <location>
        <begin position="333"/>
        <end position="366"/>
    </location>
</feature>
<accession>A0A6M4IL00</accession>
<keyword evidence="2 3" id="KW-0802">TPR repeat</keyword>
<reference evidence="4 5" key="1">
    <citation type="submission" date="2020-05" db="EMBL/GenBank/DDBJ databases">
        <title>Complete genome sequence of Gemmatimonas greenlandica TET16.</title>
        <authorList>
            <person name="Zeng Y."/>
        </authorList>
    </citation>
    <scope>NUCLEOTIDE SEQUENCE [LARGE SCALE GENOMIC DNA]</scope>
    <source>
        <strain evidence="4 5">TET16</strain>
    </source>
</reference>